<dbReference type="AlphaFoldDB" id="A0A7G1G520"/>
<evidence type="ECO:0000313" key="7">
    <source>
        <dbReference type="EMBL" id="BBE31205.1"/>
    </source>
</evidence>
<evidence type="ECO:0000259" key="5">
    <source>
        <dbReference type="Pfam" id="PF17137"/>
    </source>
</evidence>
<dbReference type="Pfam" id="PF01055">
    <property type="entry name" value="Glyco_hydro_31_2nd"/>
    <property type="match status" value="1"/>
</dbReference>
<dbReference type="Pfam" id="PF21365">
    <property type="entry name" value="Glyco_hydro_31_3rd"/>
    <property type="match status" value="1"/>
</dbReference>
<dbReference type="SUPFAM" id="SSF51445">
    <property type="entry name" value="(Trans)glycosidases"/>
    <property type="match status" value="1"/>
</dbReference>
<dbReference type="GO" id="GO:0030246">
    <property type="term" value="F:carbohydrate binding"/>
    <property type="evidence" value="ECO:0007669"/>
    <property type="project" value="InterPro"/>
</dbReference>
<evidence type="ECO:0000256" key="1">
    <source>
        <dbReference type="ARBA" id="ARBA00007806"/>
    </source>
</evidence>
<dbReference type="Gene3D" id="3.20.20.80">
    <property type="entry name" value="Glycosidases"/>
    <property type="match status" value="1"/>
</dbReference>
<name>A0A7G1G520_9BACT</name>
<feature type="domain" description="DUF5110" evidence="5">
    <location>
        <begin position="644"/>
        <end position="709"/>
    </location>
</feature>
<dbReference type="SUPFAM" id="SSF51011">
    <property type="entry name" value="Glycosyl hydrolase domain"/>
    <property type="match status" value="1"/>
</dbReference>
<dbReference type="Gene3D" id="2.60.40.4040">
    <property type="match status" value="1"/>
</dbReference>
<dbReference type="CDD" id="cd06604">
    <property type="entry name" value="GH31_glucosidase_II_MalA"/>
    <property type="match status" value="1"/>
</dbReference>
<dbReference type="Gene3D" id="2.60.40.1760">
    <property type="entry name" value="glycosyl hydrolase (family 31)"/>
    <property type="match status" value="1"/>
</dbReference>
<feature type="domain" description="Glycoside hydrolase family 31 N-terminal" evidence="4">
    <location>
        <begin position="42"/>
        <end position="124"/>
    </location>
</feature>
<feature type="domain" description="Glycoside hydrolase family 31 TIM barrel" evidence="3">
    <location>
        <begin position="165"/>
        <end position="525"/>
    </location>
</feature>
<dbReference type="InterPro" id="IPR000322">
    <property type="entry name" value="Glyco_hydro_31_TIM"/>
</dbReference>
<dbReference type="InterPro" id="IPR025887">
    <property type="entry name" value="Glyco_hydro_31_N_dom"/>
</dbReference>
<accession>A0A7G1G520</accession>
<dbReference type="InParanoid" id="A0A7G1G520"/>
<protein>
    <submittedName>
        <fullName evidence="7">Alpha-glucosidase</fullName>
    </submittedName>
</protein>
<dbReference type="EMBL" id="AP018712">
    <property type="protein sequence ID" value="BBE31205.1"/>
    <property type="molecule type" value="Genomic_DNA"/>
</dbReference>
<sequence>MTSYKITKITNKFSFGNPFNTNAVINNYLNLKKIKKNMPFFEVKNENDTIKLTYKMNNKDKIYGLGEMMGGLNKRGKKYKTYSNDVPIHTPDLENLYGNHPFLIVDGVETFGFFIDFPGKIEFDIGFEKYDTLEIKLKNNFDIYIFEGKKDEIIKEYLKLTGSPMSLPKWAFGYQQSRWSYPDKKSIKEIAKKFREYKIPCDAIYMDIDYMKDYKIFTIDKEKFTNFEKFVNEMKNEGFKLVPIIDPGVKIEKNYEVYEEGIKNNYFCKDEKGNDFTAAVWPGLTHFPDFLNEKVRKWWGDLYKNFNDMGIRAYWNDMNEPAIFYTPERLKEAFEVVKNVKNNDNLGIDVFKAKDSFVNMPNNIKDYKSFYHNVDGENILHDEVHNLYGFNMARATAEGLKRLDNNKRYFLLSRSSYSGQQRFSAIWMGDNMSWWEHMLYHIRMMLNLNITGFFYTGADIGGFGGNTSEDLVIRWMQLGAFTPLFRNHSAFGTRHQEPWEFSEKARNIMKDIIELRYAFIPYSYSEYMMSIEKLKPFISPMFLKYEEERIKEIEDQYMYGESLMIAPIITQNATGRYVHLPENKWLFWNASKYNERKLKVYNPGDYYVKADLFEIPLFIKENSIIVLTKPQNYIGEKEIEKLNVIAFVTEKSEYTYYEDDGETYNYKDGDYAKLKIEIAKDNTEYKIVIEKDESEDYKLKIKELNFEIYDKIGNVFTKKMEI</sequence>
<dbReference type="InterPro" id="IPR048395">
    <property type="entry name" value="Glyco_hydro_31_C"/>
</dbReference>
<dbReference type="InterPro" id="IPR011013">
    <property type="entry name" value="Gal_mutarotase_sf_dom"/>
</dbReference>
<reference evidence="7 8" key="1">
    <citation type="submission" date="2018-06" db="EMBL/GenBank/DDBJ databases">
        <title>Genome sequencing of Oceanotoga sp. sy52.</title>
        <authorList>
            <person name="Mori K."/>
        </authorList>
    </citation>
    <scope>NUCLEOTIDE SEQUENCE [LARGE SCALE GENOMIC DNA]</scope>
    <source>
        <strain evidence="8">sy52</strain>
    </source>
</reference>
<dbReference type="Pfam" id="PF13802">
    <property type="entry name" value="Gal_mutarotas_2"/>
    <property type="match status" value="1"/>
</dbReference>
<dbReference type="PANTHER" id="PTHR22762">
    <property type="entry name" value="ALPHA-GLUCOSIDASE"/>
    <property type="match status" value="1"/>
</dbReference>
<dbReference type="InterPro" id="IPR017853">
    <property type="entry name" value="GH"/>
</dbReference>
<evidence type="ECO:0000256" key="2">
    <source>
        <dbReference type="RuleBase" id="RU361185"/>
    </source>
</evidence>
<keyword evidence="8" id="KW-1185">Reference proteome</keyword>
<dbReference type="SUPFAM" id="SSF74650">
    <property type="entry name" value="Galactose mutarotase-like"/>
    <property type="match status" value="1"/>
</dbReference>
<evidence type="ECO:0000259" key="3">
    <source>
        <dbReference type="Pfam" id="PF01055"/>
    </source>
</evidence>
<dbReference type="Pfam" id="PF17137">
    <property type="entry name" value="DUF5110"/>
    <property type="match status" value="1"/>
</dbReference>
<dbReference type="PANTHER" id="PTHR22762:SF166">
    <property type="entry name" value="ALPHA-GLUCOSIDASE"/>
    <property type="match status" value="1"/>
</dbReference>
<organism evidence="7 8">
    <name type="scientific">Tepiditoga spiralis</name>
    <dbReference type="NCBI Taxonomy" id="2108365"/>
    <lineage>
        <taxon>Bacteria</taxon>
        <taxon>Thermotogati</taxon>
        <taxon>Thermotogota</taxon>
        <taxon>Thermotogae</taxon>
        <taxon>Petrotogales</taxon>
        <taxon>Petrotogaceae</taxon>
        <taxon>Tepiditoga</taxon>
    </lineage>
</organism>
<comment type="similarity">
    <text evidence="1 2">Belongs to the glycosyl hydrolase 31 family.</text>
</comment>
<dbReference type="CDD" id="cd14752">
    <property type="entry name" value="GH31_N"/>
    <property type="match status" value="1"/>
</dbReference>
<evidence type="ECO:0000259" key="4">
    <source>
        <dbReference type="Pfam" id="PF13802"/>
    </source>
</evidence>
<keyword evidence="2" id="KW-0326">Glycosidase</keyword>
<keyword evidence="2" id="KW-0378">Hydrolase</keyword>
<proteinExistence type="inferred from homology"/>
<dbReference type="RefSeq" id="WP_190613608.1">
    <property type="nucleotide sequence ID" value="NZ_AP018712.1"/>
</dbReference>
<dbReference type="InterPro" id="IPR033403">
    <property type="entry name" value="DUF5110"/>
</dbReference>
<dbReference type="Proteomes" id="UP000516361">
    <property type="component" value="Chromosome"/>
</dbReference>
<evidence type="ECO:0000313" key="8">
    <source>
        <dbReference type="Proteomes" id="UP000516361"/>
    </source>
</evidence>
<dbReference type="GO" id="GO:0004553">
    <property type="term" value="F:hydrolase activity, hydrolyzing O-glycosyl compounds"/>
    <property type="evidence" value="ECO:0007669"/>
    <property type="project" value="InterPro"/>
</dbReference>
<evidence type="ECO:0000259" key="6">
    <source>
        <dbReference type="Pfam" id="PF21365"/>
    </source>
</evidence>
<feature type="domain" description="Glycosyl hydrolase family 31 C-terminal" evidence="6">
    <location>
        <begin position="535"/>
        <end position="625"/>
    </location>
</feature>
<gene>
    <name evidence="7" type="ORF">OSSY52_13460</name>
</gene>
<dbReference type="GO" id="GO:0005975">
    <property type="term" value="P:carbohydrate metabolic process"/>
    <property type="evidence" value="ECO:0007669"/>
    <property type="project" value="InterPro"/>
</dbReference>
<dbReference type="KEGG" id="ocy:OSSY52_13460"/>